<reference evidence="2 3" key="1">
    <citation type="submission" date="2019-09" db="EMBL/GenBank/DDBJ databases">
        <authorList>
            <person name="Chandra G."/>
            <person name="Truman W A."/>
        </authorList>
    </citation>
    <scope>NUCLEOTIDE SEQUENCE [LARGE SCALE GENOMIC DNA]</scope>
    <source>
        <strain evidence="2">PS691</strain>
    </source>
</reference>
<dbReference type="AlphaFoldDB" id="A0A5E7FED6"/>
<dbReference type="CDD" id="cd19531">
    <property type="entry name" value="LCL_NRPS-like"/>
    <property type="match status" value="1"/>
</dbReference>
<dbReference type="Gene3D" id="3.30.559.30">
    <property type="entry name" value="Nonribosomal peptide synthetase, condensation domain"/>
    <property type="match status" value="1"/>
</dbReference>
<dbReference type="Proteomes" id="UP000337909">
    <property type="component" value="Unassembled WGS sequence"/>
</dbReference>
<accession>A0A5E7FED6</accession>
<gene>
    <name evidence="2" type="primary">lgrD</name>
    <name evidence="2" type="ORF">PS691_05446</name>
</gene>
<dbReference type="InterPro" id="IPR001242">
    <property type="entry name" value="Condensation_dom"/>
</dbReference>
<dbReference type="InterPro" id="IPR023213">
    <property type="entry name" value="CAT-like_dom_sf"/>
</dbReference>
<evidence type="ECO:0000259" key="1">
    <source>
        <dbReference type="Pfam" id="PF00668"/>
    </source>
</evidence>
<dbReference type="EMBL" id="CABVHQ010000095">
    <property type="protein sequence ID" value="VVO37609.1"/>
    <property type="molecule type" value="Genomic_DNA"/>
</dbReference>
<dbReference type="SUPFAM" id="SSF52777">
    <property type="entry name" value="CoA-dependent acyltransferases"/>
    <property type="match status" value="2"/>
</dbReference>
<evidence type="ECO:0000313" key="2">
    <source>
        <dbReference type="EMBL" id="VVO37609.1"/>
    </source>
</evidence>
<dbReference type="PANTHER" id="PTHR45398">
    <property type="match status" value="1"/>
</dbReference>
<organism evidence="2 3">
    <name type="scientific">Pseudomonas fluorescens</name>
    <dbReference type="NCBI Taxonomy" id="294"/>
    <lineage>
        <taxon>Bacteria</taxon>
        <taxon>Pseudomonadati</taxon>
        <taxon>Pseudomonadota</taxon>
        <taxon>Gammaproteobacteria</taxon>
        <taxon>Pseudomonadales</taxon>
        <taxon>Pseudomonadaceae</taxon>
        <taxon>Pseudomonas</taxon>
    </lineage>
</organism>
<dbReference type="Gene3D" id="3.30.559.10">
    <property type="entry name" value="Chloramphenicol acetyltransferase-like domain"/>
    <property type="match status" value="1"/>
</dbReference>
<dbReference type="PANTHER" id="PTHR45398:SF1">
    <property type="entry name" value="ENZYME, PUTATIVE (JCVI)-RELATED"/>
    <property type="match status" value="1"/>
</dbReference>
<feature type="domain" description="Condensation" evidence="1">
    <location>
        <begin position="47"/>
        <end position="339"/>
    </location>
</feature>
<protein>
    <submittedName>
        <fullName evidence="2">Linear gramicidin synthase subunit D</fullName>
    </submittedName>
</protein>
<dbReference type="Pfam" id="PF00668">
    <property type="entry name" value="Condensation"/>
    <property type="match status" value="1"/>
</dbReference>
<proteinExistence type="predicted"/>
<name>A0A5E7FED6_PSEFL</name>
<dbReference type="GO" id="GO:0003824">
    <property type="term" value="F:catalytic activity"/>
    <property type="evidence" value="ECO:0007669"/>
    <property type="project" value="InterPro"/>
</dbReference>
<evidence type="ECO:0000313" key="3">
    <source>
        <dbReference type="Proteomes" id="UP000337909"/>
    </source>
</evidence>
<dbReference type="FunFam" id="3.30.559.10:FF:000012">
    <property type="entry name" value="Non-ribosomal peptide synthetase"/>
    <property type="match status" value="1"/>
</dbReference>
<sequence>MNADDSLKLARRFIGLPLEKRRIFLAALQKEGVDFAQLPIPAGVEAQDRQAVSYAQQRMWFLWQLDPQSGAYNLPGAVRLKGQLNLPAMEQAFASLVARHETLRTVFQRQPDDSLQQVPAQASLAIEQLDFSALPGVEREQAVVAEAGQQSLLPFDLSVGPLLRVKLLKLDEQEHVLLLTLHHIVSDGWSMNVLIDEFIRCYDAHDRGDQPQLAPLPVQYRDYALWQRRWLEAGEQARQLAYWQAKLGFDHPVLELPTDHPRPAMPSYRGTRYEFAIDGELAEQLRATAQQHNITLFMLLLGAFNVLLHRYTGQNDIRVGVPIANRNRAEIEGLIGFLLAVASSFLRKMLWNCPSCRLAT</sequence>